<sequence length="159" mass="17909">MFAKLHVDQFKSYVVGDLSKADAEIFFRHHILADSSMTSGNNYIERHLVNPPAFNPPAFNESDLLVAMEMFVMAHQRGFILGSGLVREIGEEATGSLVENQVAFRRPTNKFVYDLVDPPPMGVLTPREPPRVARYGLYASSSIVKNIQKRRPPLQTQCF</sequence>
<dbReference type="EMBL" id="RBNJ01002506">
    <property type="protein sequence ID" value="RUS31896.1"/>
    <property type="molecule type" value="Genomic_DNA"/>
</dbReference>
<reference evidence="1 2" key="1">
    <citation type="journal article" date="2018" name="New Phytol.">
        <title>Phylogenomics of Endogonaceae and evolution of mycorrhizas within Mucoromycota.</title>
        <authorList>
            <person name="Chang Y."/>
            <person name="Desiro A."/>
            <person name="Na H."/>
            <person name="Sandor L."/>
            <person name="Lipzen A."/>
            <person name="Clum A."/>
            <person name="Barry K."/>
            <person name="Grigoriev I.V."/>
            <person name="Martin F.M."/>
            <person name="Stajich J.E."/>
            <person name="Smith M.E."/>
            <person name="Bonito G."/>
            <person name="Spatafora J.W."/>
        </authorList>
    </citation>
    <scope>NUCLEOTIDE SEQUENCE [LARGE SCALE GENOMIC DNA]</scope>
    <source>
        <strain evidence="1 2">AD002</strain>
    </source>
</reference>
<dbReference type="AlphaFoldDB" id="A0A433QQ35"/>
<name>A0A433QQ35_9FUNG</name>
<accession>A0A433QQ35</accession>
<proteinExistence type="predicted"/>
<evidence type="ECO:0000313" key="1">
    <source>
        <dbReference type="EMBL" id="RUS31896.1"/>
    </source>
</evidence>
<protein>
    <submittedName>
        <fullName evidence="1">Uncharacterized protein</fullName>
    </submittedName>
</protein>
<gene>
    <name evidence="1" type="ORF">BC938DRAFT_476808</name>
</gene>
<evidence type="ECO:0000313" key="2">
    <source>
        <dbReference type="Proteomes" id="UP000274822"/>
    </source>
</evidence>
<keyword evidence="2" id="KW-1185">Reference proteome</keyword>
<comment type="caution">
    <text evidence="1">The sequence shown here is derived from an EMBL/GenBank/DDBJ whole genome shotgun (WGS) entry which is preliminary data.</text>
</comment>
<dbReference type="Proteomes" id="UP000274822">
    <property type="component" value="Unassembled WGS sequence"/>
</dbReference>
<organism evidence="1 2">
    <name type="scientific">Jimgerdemannia flammicorona</name>
    <dbReference type="NCBI Taxonomy" id="994334"/>
    <lineage>
        <taxon>Eukaryota</taxon>
        <taxon>Fungi</taxon>
        <taxon>Fungi incertae sedis</taxon>
        <taxon>Mucoromycota</taxon>
        <taxon>Mucoromycotina</taxon>
        <taxon>Endogonomycetes</taxon>
        <taxon>Endogonales</taxon>
        <taxon>Endogonaceae</taxon>
        <taxon>Jimgerdemannia</taxon>
    </lineage>
</organism>